<feature type="compositionally biased region" description="Basic and acidic residues" evidence="10">
    <location>
        <begin position="134"/>
        <end position="150"/>
    </location>
</feature>
<feature type="region of interest" description="Disordered" evidence="10">
    <location>
        <begin position="1"/>
        <end position="100"/>
    </location>
</feature>
<dbReference type="Proteomes" id="UP001075354">
    <property type="component" value="Chromosome 6"/>
</dbReference>
<proteinExistence type="inferred from homology"/>
<evidence type="ECO:0000256" key="10">
    <source>
        <dbReference type="SAM" id="MobiDB-lite"/>
    </source>
</evidence>
<dbReference type="GO" id="GO:0005634">
    <property type="term" value="C:nucleus"/>
    <property type="evidence" value="ECO:0007669"/>
    <property type="project" value="UniProtKB-SubCell"/>
</dbReference>
<reference evidence="13" key="1">
    <citation type="submission" date="2022-12" db="EMBL/GenBank/DDBJ databases">
        <title>Chromosome-level genome assembly of the bean flower thrips Megalurothrips usitatus.</title>
        <authorList>
            <person name="Ma L."/>
            <person name="Liu Q."/>
            <person name="Li H."/>
            <person name="Cai W."/>
        </authorList>
    </citation>
    <scope>NUCLEOTIDE SEQUENCE</scope>
    <source>
        <strain evidence="13">Cailab_2022a</strain>
    </source>
</reference>
<keyword evidence="5" id="KW-0863">Zinc-finger</keyword>
<keyword evidence="14" id="KW-1185">Reference proteome</keyword>
<dbReference type="EMBL" id="JAPTSV010000006">
    <property type="protein sequence ID" value="KAJ1526794.1"/>
    <property type="molecule type" value="Genomic_DNA"/>
</dbReference>
<evidence type="ECO:0000259" key="11">
    <source>
        <dbReference type="Pfam" id="PF13878"/>
    </source>
</evidence>
<comment type="similarity">
    <text evidence="2">Belongs to the acetyltransferase family. ECO subfamily.</text>
</comment>
<sequence length="871" mass="95895">MAECSQGVMVDVTMDLETPKKAASPEPTTPRRSERKRALFPSASPQTSDLGHMSPLGSSPDRFSSAPPSPDSATFSPIKKPSGPISPFGRRATVARIENKSSPRKQFSLLFANSFKDKLSKHTGMEKITPIIPKENEKNRQSLRSAEKPNDIVPADLLEQTVLSVMDESDCPESPLSEFTPGTTPQNKDVFRDVLDVSASQPLTPSKRRSMPVSGSGSVTSTSPHSPERKRRFSLESRSKSAGAELPRARTSLFSGSSRSAGAKRARDDGIYLTGRSTKRRKMYGEINAGVRTGIRRPPKSKPKSSSSANKKQGKVKSVWDVAPKSTAKKRSLSPIKLPKMSLLAEPVQRSDEEVAAFSASGSLQVRARRSNAKNQTVVSEPETEEEEETEPEPDPNRRIFKGKAHRTATVTLFKNVRIKIHKGKFSVDKDPAPPAKRRRKLYSLDKQIQAIKAFDDNEEDVAASTRNEVQNILQKLENDKINSPEALPPKPAVVSTGPLESTSVVTQEEAFSFPQTDADPVISPARLNASSLGSFMSPLSQLASSTSTLSINVGGDTLHLSQAHVQALSAVPDVVMEDDDLPLCEPLPEENNVTAGSSDAKENENCNLNESETTPVKYFPIFSTNFSHQKAPVSPTVAKRKRSLLRAIGNDQNQYQLDAGQKRFGATECSTCSAIYQMGEPEDERAHQEFHDSVKDLKFMGWKNEYVVGEYGRNRVVAVRPGDLKSWWTKALDVLKVVDKDLGFAESVVCDPDHSMVYLYISDRSVIGCLLAVPVQKAHKMIETAAEAEGIDCCTAEEYPVKCGVSRIWVHRPHRKGGVGRQLMDCMRKNFMFGHILSLEEIAFSSPTVMGKVFAEHYTGRKDYYVYTQI</sequence>
<feature type="compositionally biased region" description="Low complexity" evidence="10">
    <location>
        <begin position="211"/>
        <end position="225"/>
    </location>
</feature>
<name>A0AAV7XQ14_9NEOP</name>
<dbReference type="GO" id="GO:0007064">
    <property type="term" value="P:mitotic sister chromatid cohesion"/>
    <property type="evidence" value="ECO:0007669"/>
    <property type="project" value="TreeGrafter"/>
</dbReference>
<keyword evidence="6" id="KW-0862">Zinc</keyword>
<evidence type="ECO:0000256" key="5">
    <source>
        <dbReference type="ARBA" id="ARBA00022771"/>
    </source>
</evidence>
<evidence type="ECO:0000256" key="2">
    <source>
        <dbReference type="ARBA" id="ARBA00005816"/>
    </source>
</evidence>
<dbReference type="InterPro" id="IPR028005">
    <property type="entry name" value="AcTrfase_ESCO_Znf_dom"/>
</dbReference>
<feature type="domain" description="N-acetyltransferase ESCO acetyl-transferase" evidence="12">
    <location>
        <begin position="800"/>
        <end position="868"/>
    </location>
</feature>
<comment type="subcellular location">
    <subcellularLocation>
        <location evidence="1">Nucleus</location>
    </subcellularLocation>
</comment>
<dbReference type="GO" id="GO:0000785">
    <property type="term" value="C:chromatin"/>
    <property type="evidence" value="ECO:0007669"/>
    <property type="project" value="TreeGrafter"/>
</dbReference>
<dbReference type="PANTHER" id="PTHR45884">
    <property type="entry name" value="N-ACETYLTRANSFERASE ECO"/>
    <property type="match status" value="1"/>
</dbReference>
<evidence type="ECO:0000256" key="6">
    <source>
        <dbReference type="ARBA" id="ARBA00022833"/>
    </source>
</evidence>
<organism evidence="13 14">
    <name type="scientific">Megalurothrips usitatus</name>
    <name type="common">bean blossom thrips</name>
    <dbReference type="NCBI Taxonomy" id="439358"/>
    <lineage>
        <taxon>Eukaryota</taxon>
        <taxon>Metazoa</taxon>
        <taxon>Ecdysozoa</taxon>
        <taxon>Arthropoda</taxon>
        <taxon>Hexapoda</taxon>
        <taxon>Insecta</taxon>
        <taxon>Pterygota</taxon>
        <taxon>Neoptera</taxon>
        <taxon>Paraneoptera</taxon>
        <taxon>Thysanoptera</taxon>
        <taxon>Terebrantia</taxon>
        <taxon>Thripoidea</taxon>
        <taxon>Thripidae</taxon>
        <taxon>Megalurothrips</taxon>
    </lineage>
</organism>
<gene>
    <name evidence="13" type="ORF">ONE63_008365</name>
</gene>
<evidence type="ECO:0000313" key="13">
    <source>
        <dbReference type="EMBL" id="KAJ1526794.1"/>
    </source>
</evidence>
<dbReference type="InterPro" id="IPR028009">
    <property type="entry name" value="ESCO_Acetyltransf_dom"/>
</dbReference>
<evidence type="ECO:0000256" key="4">
    <source>
        <dbReference type="ARBA" id="ARBA00022723"/>
    </source>
</evidence>
<dbReference type="PANTHER" id="PTHR45884:SF2">
    <property type="entry name" value="N-ACETYLTRANSFERASE ECO"/>
    <property type="match status" value="1"/>
</dbReference>
<dbReference type="AlphaFoldDB" id="A0AAV7XQ14"/>
<feature type="compositionally biased region" description="Basic residues" evidence="10">
    <location>
        <begin position="294"/>
        <end position="303"/>
    </location>
</feature>
<evidence type="ECO:0000256" key="3">
    <source>
        <dbReference type="ARBA" id="ARBA00022679"/>
    </source>
</evidence>
<evidence type="ECO:0008006" key="15">
    <source>
        <dbReference type="Google" id="ProtNLM"/>
    </source>
</evidence>
<evidence type="ECO:0000313" key="14">
    <source>
        <dbReference type="Proteomes" id="UP001075354"/>
    </source>
</evidence>
<keyword evidence="7" id="KW-0539">Nucleus</keyword>
<comment type="caution">
    <text evidence="13">The sequence shown here is derived from an EMBL/GenBank/DDBJ whole genome shotgun (WGS) entry which is preliminary data.</text>
</comment>
<feature type="compositionally biased region" description="Acidic residues" evidence="10">
    <location>
        <begin position="382"/>
        <end position="394"/>
    </location>
</feature>
<accession>A0AAV7XQ14</accession>
<dbReference type="Pfam" id="PF13880">
    <property type="entry name" value="Acetyltransf_13"/>
    <property type="match status" value="1"/>
</dbReference>
<dbReference type="GO" id="GO:0008270">
    <property type="term" value="F:zinc ion binding"/>
    <property type="evidence" value="ECO:0007669"/>
    <property type="project" value="UniProtKB-KW"/>
</dbReference>
<feature type="region of interest" description="Disordered" evidence="10">
    <location>
        <begin position="350"/>
        <end position="400"/>
    </location>
</feature>
<feature type="region of interest" description="Disordered" evidence="10">
    <location>
        <begin position="126"/>
        <end position="333"/>
    </location>
</feature>
<evidence type="ECO:0000259" key="12">
    <source>
        <dbReference type="Pfam" id="PF13880"/>
    </source>
</evidence>
<keyword evidence="8" id="KW-0131">Cell cycle</keyword>
<evidence type="ECO:0000256" key="8">
    <source>
        <dbReference type="ARBA" id="ARBA00023306"/>
    </source>
</evidence>
<protein>
    <recommendedName>
        <fullName evidence="15">N-acetyltransferase ESCO2</fullName>
    </recommendedName>
</protein>
<dbReference type="GO" id="GO:0061733">
    <property type="term" value="F:protein-lysine-acetyltransferase activity"/>
    <property type="evidence" value="ECO:0007669"/>
    <property type="project" value="TreeGrafter"/>
</dbReference>
<evidence type="ECO:0000256" key="1">
    <source>
        <dbReference type="ARBA" id="ARBA00004123"/>
    </source>
</evidence>
<feature type="domain" description="N-acetyltransferase ESCO zinc-finger" evidence="11">
    <location>
        <begin position="655"/>
        <end position="693"/>
    </location>
</feature>
<feature type="compositionally biased region" description="Low complexity" evidence="10">
    <location>
        <begin position="76"/>
        <end position="87"/>
    </location>
</feature>
<evidence type="ECO:0000256" key="7">
    <source>
        <dbReference type="ARBA" id="ARBA00023242"/>
    </source>
</evidence>
<evidence type="ECO:0000256" key="9">
    <source>
        <dbReference type="ARBA" id="ARBA00023315"/>
    </source>
</evidence>
<keyword evidence="4" id="KW-0479">Metal-binding</keyword>
<keyword evidence="3" id="KW-0808">Transferase</keyword>
<dbReference type="Pfam" id="PF13878">
    <property type="entry name" value="zf-C2H2_3"/>
    <property type="match status" value="1"/>
</dbReference>
<keyword evidence="9" id="KW-0012">Acyltransferase</keyword>